<comment type="caution">
    <text evidence="2">The sequence shown here is derived from an EMBL/GenBank/DDBJ whole genome shotgun (WGS) entry which is preliminary data.</text>
</comment>
<name>A0A849VSI6_9HYPH</name>
<dbReference type="InterPro" id="IPR000674">
    <property type="entry name" value="Ald_Oxase/Xan_DH_a/b"/>
</dbReference>
<dbReference type="InterPro" id="IPR019546">
    <property type="entry name" value="TAT_signal_bac_arc"/>
</dbReference>
<dbReference type="Pfam" id="PF20256">
    <property type="entry name" value="MoCoBD_2"/>
    <property type="match status" value="2"/>
</dbReference>
<reference evidence="2 3" key="1">
    <citation type="submission" date="2020-05" db="EMBL/GenBank/DDBJ databases">
        <authorList>
            <person name="Kim M.K."/>
        </authorList>
    </citation>
    <scope>NUCLEOTIDE SEQUENCE [LARGE SCALE GENOMIC DNA]</scope>
    <source>
        <strain evidence="2 3">BT25</strain>
    </source>
</reference>
<evidence type="ECO:0000259" key="1">
    <source>
        <dbReference type="SMART" id="SM01008"/>
    </source>
</evidence>
<dbReference type="PANTHER" id="PTHR47495:SF2">
    <property type="entry name" value="ALDEHYDE DEHYDROGENASE"/>
    <property type="match status" value="1"/>
</dbReference>
<dbReference type="EMBL" id="JABUMX010000004">
    <property type="protein sequence ID" value="NTS32932.1"/>
    <property type="molecule type" value="Genomic_DNA"/>
</dbReference>
<evidence type="ECO:0000313" key="2">
    <source>
        <dbReference type="EMBL" id="NTS32932.1"/>
    </source>
</evidence>
<evidence type="ECO:0000313" key="3">
    <source>
        <dbReference type="Proteomes" id="UP000550508"/>
    </source>
</evidence>
<gene>
    <name evidence="2" type="ORF">HQ945_16860</name>
</gene>
<dbReference type="InterPro" id="IPR052516">
    <property type="entry name" value="N-heterocyclic_Hydroxylase"/>
</dbReference>
<dbReference type="PIRSF" id="PIRSF036389">
    <property type="entry name" value="IOR_B"/>
    <property type="match status" value="1"/>
</dbReference>
<dbReference type="Gene3D" id="3.90.1170.50">
    <property type="entry name" value="Aldehyde oxidase/xanthine dehydrogenase, a/b hammerhead"/>
    <property type="match status" value="1"/>
</dbReference>
<dbReference type="GO" id="GO:0016491">
    <property type="term" value="F:oxidoreductase activity"/>
    <property type="evidence" value="ECO:0007669"/>
    <property type="project" value="InterPro"/>
</dbReference>
<dbReference type="PROSITE" id="PS51318">
    <property type="entry name" value="TAT"/>
    <property type="match status" value="1"/>
</dbReference>
<dbReference type="InterPro" id="IPR006311">
    <property type="entry name" value="TAT_signal"/>
</dbReference>
<keyword evidence="3" id="KW-1185">Reference proteome</keyword>
<dbReference type="InterPro" id="IPR008274">
    <property type="entry name" value="AldOxase/xan_DH_MoCoBD1"/>
</dbReference>
<dbReference type="PANTHER" id="PTHR47495">
    <property type="entry name" value="ALDEHYDE DEHYDROGENASE"/>
    <property type="match status" value="1"/>
</dbReference>
<sequence length="732" mass="78312">MTIDHALTERGSRQSLLPANLSRRSFLKASAAIGGGLVLSLHLPSSRNTARASEAAGFEPNAIIRIDGNGEVFLTMPYVEMGQGTYTAIPMLIAEELEVSLDKVHLEHAPPNEQFYANPLLGVQATGNSNAMRGAWKPMREAGATARMMLVAAAAKEWSVDPGTCRAQGGEVIHDETGKRLTYGALVGAAANMPVQKDVALKSADSFTLIGKPIKRLDTPTKVNGTAIYGIDVRPPGVKIATLAQSPVFGGRVKSLDDAAALAVKGVRQVVRLDDAVAVVADHMGAAKKGMEALQIEWDDGQHASLATEDIARELDKATMSPGAVAQNIGDVDKAMGSAVTRVEASYQLPFLAHAPMEPMNCTVHFRKDECEIWIGNQAIARVQAMAAQAAGLPQEKVIVHNHLIGGGFGRRLEADGAVRAVEIAKQVDSPVKVVWTREEDIQHDLYRPYWFDRLSAGLDDKGRPIAWKNRFAGSSVIARWLPPGFKDGLDPDSTEGAIDLVYDLPNFHVEYVRAEPPAIPTGFWRSVGPSHNVFVTESFVDELAAAAKQDPVAYRRALLDKSPRAKAVLDLAAEKAGWGSTLPEGSGRGVSLQFVFGSYMAQVAEVEVAKDGTVQLRRVVCAMDCGTPVNPNTIEAQIQSGIIFGATAALYGEITLKNGRVEQTNFDSYQMLRINEAPAIEVHIMASTEPPGGMGETGTSAIVPAIANAIYAATGTRLRKMPANPGLLKRA</sequence>
<dbReference type="SMART" id="SM01008">
    <property type="entry name" value="Ald_Xan_dh_C"/>
    <property type="match status" value="1"/>
</dbReference>
<dbReference type="Proteomes" id="UP000550508">
    <property type="component" value="Unassembled WGS sequence"/>
</dbReference>
<feature type="domain" description="Aldehyde oxidase/xanthine dehydrogenase a/b hammerhead" evidence="1">
    <location>
        <begin position="224"/>
        <end position="302"/>
    </location>
</feature>
<dbReference type="InterPro" id="IPR046867">
    <property type="entry name" value="AldOxase/xan_DH_MoCoBD2"/>
</dbReference>
<accession>A0A849VSI6</accession>
<dbReference type="Gene3D" id="3.30.365.10">
    <property type="entry name" value="Aldehyde oxidase/xanthine dehydrogenase, molybdopterin binding domain"/>
    <property type="match status" value="4"/>
</dbReference>
<organism evidence="2 3">
    <name type="scientific">Phyllobacterium pellucidum</name>
    <dbReference type="NCBI Taxonomy" id="2740464"/>
    <lineage>
        <taxon>Bacteria</taxon>
        <taxon>Pseudomonadati</taxon>
        <taxon>Pseudomonadota</taxon>
        <taxon>Alphaproteobacteria</taxon>
        <taxon>Hyphomicrobiales</taxon>
        <taxon>Phyllobacteriaceae</taxon>
        <taxon>Phyllobacterium</taxon>
    </lineage>
</organism>
<dbReference type="InterPro" id="IPR012368">
    <property type="entry name" value="OxRdtase_Mopterin-bd_su_IorB"/>
</dbReference>
<dbReference type="NCBIfam" id="TIGR01409">
    <property type="entry name" value="TAT_signal_seq"/>
    <property type="match status" value="1"/>
</dbReference>
<dbReference type="Pfam" id="PF02738">
    <property type="entry name" value="MoCoBD_1"/>
    <property type="match status" value="1"/>
</dbReference>
<proteinExistence type="predicted"/>
<dbReference type="AlphaFoldDB" id="A0A849VSI6"/>
<dbReference type="InterPro" id="IPR037165">
    <property type="entry name" value="AldOxase/xan_DH_Mopterin-bd_sf"/>
</dbReference>
<dbReference type="RefSeq" id="WP_174208310.1">
    <property type="nucleotide sequence ID" value="NZ_JABUMX010000004.1"/>
</dbReference>
<protein>
    <submittedName>
        <fullName evidence="2">Xanthine dehydrogenase family protein molybdopterin-binding subunit</fullName>
    </submittedName>
</protein>
<dbReference type="SUPFAM" id="SSF56003">
    <property type="entry name" value="Molybdenum cofactor-binding domain"/>
    <property type="match status" value="2"/>
</dbReference>